<name>A0ABS2H8Z8_9BACL</name>
<organism evidence="2 3">
    <name type="scientific">Paenibacillus rhizolycopersici</name>
    <dbReference type="NCBI Taxonomy" id="2780073"/>
    <lineage>
        <taxon>Bacteria</taxon>
        <taxon>Bacillati</taxon>
        <taxon>Bacillota</taxon>
        <taxon>Bacilli</taxon>
        <taxon>Bacillales</taxon>
        <taxon>Paenibacillaceae</taxon>
        <taxon>Paenibacillus</taxon>
    </lineage>
</organism>
<dbReference type="EMBL" id="JADCNN020000007">
    <property type="protein sequence ID" value="MBM6996019.1"/>
    <property type="molecule type" value="Genomic_DNA"/>
</dbReference>
<dbReference type="Gene3D" id="3.10.180.10">
    <property type="entry name" value="2,3-Dihydroxybiphenyl 1,2-Dioxygenase, domain 1"/>
    <property type="match status" value="1"/>
</dbReference>
<dbReference type="InterPro" id="IPR037523">
    <property type="entry name" value="VOC_core"/>
</dbReference>
<dbReference type="PROSITE" id="PS51819">
    <property type="entry name" value="VOC"/>
    <property type="match status" value="1"/>
</dbReference>
<evidence type="ECO:0000259" key="1">
    <source>
        <dbReference type="PROSITE" id="PS51819"/>
    </source>
</evidence>
<evidence type="ECO:0000313" key="2">
    <source>
        <dbReference type="EMBL" id="MBM6996019.1"/>
    </source>
</evidence>
<proteinExistence type="predicted"/>
<dbReference type="PANTHER" id="PTHR36437:SF2">
    <property type="entry name" value="GLYOXALASE_BLEOMYCIN RESISTANCE PROTEIN_DIOXYGENASE"/>
    <property type="match status" value="1"/>
</dbReference>
<keyword evidence="3" id="KW-1185">Reference proteome</keyword>
<reference evidence="2 3" key="1">
    <citation type="submission" date="2021-01" db="EMBL/GenBank/DDBJ databases">
        <title>Paenibacillus sp.nov. isolated from the rhizosphere soil of tomato plant.</title>
        <authorList>
            <person name="Thin K.K."/>
            <person name="Zhang X."/>
            <person name="He S."/>
        </authorList>
    </citation>
    <scope>NUCLEOTIDE SEQUENCE [LARGE SCALE GENOMIC DNA]</scope>
    <source>
        <strain evidence="2 3">DXFW5</strain>
    </source>
</reference>
<sequence>MIQSIVHIALIVKDYDEAIDFYTKKLHFTLVEDTYQPEQDKRWVVVSPPGSVGTTILLAKASTPEQESFIGNQAGGRVFLFLNTDDFWRDYQDMISKGIEFVREPKEQEYGIVAVFKDLYGNLWDLLQLKEDHPMMKRMK</sequence>
<comment type="caution">
    <text evidence="2">The sequence shown here is derived from an EMBL/GenBank/DDBJ whole genome shotgun (WGS) entry which is preliminary data.</text>
</comment>
<dbReference type="SUPFAM" id="SSF54593">
    <property type="entry name" value="Glyoxalase/Bleomycin resistance protein/Dihydroxybiphenyl dioxygenase"/>
    <property type="match status" value="1"/>
</dbReference>
<dbReference type="InterPro" id="IPR029068">
    <property type="entry name" value="Glyas_Bleomycin-R_OHBP_Dase"/>
</dbReference>
<dbReference type="InterPro" id="IPR004360">
    <property type="entry name" value="Glyas_Fos-R_dOase_dom"/>
</dbReference>
<feature type="domain" description="VOC" evidence="1">
    <location>
        <begin position="4"/>
        <end position="129"/>
    </location>
</feature>
<dbReference type="CDD" id="cd07263">
    <property type="entry name" value="VOC_like"/>
    <property type="match status" value="1"/>
</dbReference>
<evidence type="ECO:0000313" key="3">
    <source>
        <dbReference type="Proteomes" id="UP001516620"/>
    </source>
</evidence>
<protein>
    <submittedName>
        <fullName evidence="2">VOC family protein</fullName>
    </submittedName>
</protein>
<gene>
    <name evidence="2" type="ORF">IM700_010215</name>
</gene>
<accession>A0ABS2H8Z8</accession>
<dbReference type="Proteomes" id="UP001516620">
    <property type="component" value="Unassembled WGS sequence"/>
</dbReference>
<dbReference type="RefSeq" id="WP_193417429.1">
    <property type="nucleotide sequence ID" value="NZ_JADCNN020000007.1"/>
</dbReference>
<dbReference type="Pfam" id="PF00903">
    <property type="entry name" value="Glyoxalase"/>
    <property type="match status" value="1"/>
</dbReference>
<dbReference type="PANTHER" id="PTHR36437">
    <property type="entry name" value="GLYOXALASE/BLEOMYCIN RESISTANCE PROTEIN/DIOXYGENASE"/>
    <property type="match status" value="1"/>
</dbReference>